<evidence type="ECO:0000313" key="2">
    <source>
        <dbReference type="EMBL" id="RDX54417.1"/>
    </source>
</evidence>
<proteinExistence type="predicted"/>
<dbReference type="AlphaFoldDB" id="A0A371DPF1"/>
<protein>
    <submittedName>
        <fullName evidence="2">Uncharacterized protein</fullName>
    </submittedName>
</protein>
<keyword evidence="1" id="KW-0472">Membrane</keyword>
<keyword evidence="3" id="KW-1185">Reference proteome</keyword>
<keyword evidence="1" id="KW-1133">Transmembrane helix</keyword>
<evidence type="ECO:0000313" key="3">
    <source>
        <dbReference type="Proteomes" id="UP000256964"/>
    </source>
</evidence>
<feature type="transmembrane region" description="Helical" evidence="1">
    <location>
        <begin position="141"/>
        <end position="163"/>
    </location>
</feature>
<name>A0A371DPF1_9APHY</name>
<organism evidence="2 3">
    <name type="scientific">Lentinus brumalis</name>
    <dbReference type="NCBI Taxonomy" id="2498619"/>
    <lineage>
        <taxon>Eukaryota</taxon>
        <taxon>Fungi</taxon>
        <taxon>Dikarya</taxon>
        <taxon>Basidiomycota</taxon>
        <taxon>Agaricomycotina</taxon>
        <taxon>Agaricomycetes</taxon>
        <taxon>Polyporales</taxon>
        <taxon>Polyporaceae</taxon>
        <taxon>Lentinus</taxon>
    </lineage>
</organism>
<accession>A0A371DPF1</accession>
<gene>
    <name evidence="2" type="ORF">OH76DRAFT_960857</name>
</gene>
<dbReference type="EMBL" id="KZ857384">
    <property type="protein sequence ID" value="RDX54417.1"/>
    <property type="molecule type" value="Genomic_DNA"/>
</dbReference>
<reference evidence="2 3" key="1">
    <citation type="journal article" date="2018" name="Biotechnol. Biofuels">
        <title>Integrative visual omics of the white-rot fungus Polyporus brumalis exposes the biotechnological potential of its oxidative enzymes for delignifying raw plant biomass.</title>
        <authorList>
            <person name="Miyauchi S."/>
            <person name="Rancon A."/>
            <person name="Drula E."/>
            <person name="Hage H."/>
            <person name="Chaduli D."/>
            <person name="Favel A."/>
            <person name="Grisel S."/>
            <person name="Henrissat B."/>
            <person name="Herpoel-Gimbert I."/>
            <person name="Ruiz-Duenas F.J."/>
            <person name="Chevret D."/>
            <person name="Hainaut M."/>
            <person name="Lin J."/>
            <person name="Wang M."/>
            <person name="Pangilinan J."/>
            <person name="Lipzen A."/>
            <person name="Lesage-Meessen L."/>
            <person name="Navarro D."/>
            <person name="Riley R."/>
            <person name="Grigoriev I.V."/>
            <person name="Zhou S."/>
            <person name="Raouche S."/>
            <person name="Rosso M.N."/>
        </authorList>
    </citation>
    <scope>NUCLEOTIDE SEQUENCE [LARGE SCALE GENOMIC DNA]</scope>
    <source>
        <strain evidence="2 3">BRFM 1820</strain>
    </source>
</reference>
<dbReference type="Proteomes" id="UP000256964">
    <property type="component" value="Unassembled WGS sequence"/>
</dbReference>
<keyword evidence="1" id="KW-0812">Transmembrane</keyword>
<sequence length="182" mass="19394">MSYGGVGISRRKGYGRPRCEEDMIHGKKLSELTELSGGDPSACEALSLGQATNVQTAARQRLAEARATSATDESYLLCTAAFGRCVRTPPSSARTEISFAGAGQIAGEMRDAGQLRGRLQEVIDSGEAWALRAYKVALGPLPFPLITPVASAYLAIVLAVPLVRPSRNASRPRPRPRPTTAR</sequence>
<evidence type="ECO:0000256" key="1">
    <source>
        <dbReference type="SAM" id="Phobius"/>
    </source>
</evidence>